<dbReference type="Pfam" id="PF02371">
    <property type="entry name" value="Transposase_20"/>
    <property type="match status" value="1"/>
</dbReference>
<organism evidence="3 4">
    <name type="scientific">Mycobacterium bourgelatii</name>
    <dbReference type="NCBI Taxonomy" id="1273442"/>
    <lineage>
        <taxon>Bacteria</taxon>
        <taxon>Bacillati</taxon>
        <taxon>Actinomycetota</taxon>
        <taxon>Actinomycetes</taxon>
        <taxon>Mycobacteriales</taxon>
        <taxon>Mycobacteriaceae</taxon>
        <taxon>Mycobacterium</taxon>
    </lineage>
</organism>
<keyword evidence="4" id="KW-1185">Reference proteome</keyword>
<dbReference type="Proteomes" id="UP000465360">
    <property type="component" value="Unassembled WGS sequence"/>
</dbReference>
<evidence type="ECO:0000313" key="4">
    <source>
        <dbReference type="Proteomes" id="UP000465360"/>
    </source>
</evidence>
<evidence type="ECO:0000313" key="3">
    <source>
        <dbReference type="EMBL" id="GFG91792.1"/>
    </source>
</evidence>
<dbReference type="GO" id="GO:0006313">
    <property type="term" value="P:DNA transposition"/>
    <property type="evidence" value="ECO:0007669"/>
    <property type="project" value="InterPro"/>
</dbReference>
<dbReference type="PANTHER" id="PTHR33055">
    <property type="entry name" value="TRANSPOSASE FOR INSERTION SEQUENCE ELEMENT IS1111A"/>
    <property type="match status" value="1"/>
</dbReference>
<dbReference type="InterPro" id="IPR047650">
    <property type="entry name" value="Transpos_IS110"/>
</dbReference>
<proteinExistence type="predicted"/>
<reference evidence="3 4" key="1">
    <citation type="journal article" date="2019" name="Emerg. Microbes Infect.">
        <title>Comprehensive subspecies identification of 175 nontuberculous mycobacteria species based on 7547 genomic profiles.</title>
        <authorList>
            <person name="Matsumoto Y."/>
            <person name="Kinjo T."/>
            <person name="Motooka D."/>
            <person name="Nabeya D."/>
            <person name="Jung N."/>
            <person name="Uechi K."/>
            <person name="Horii T."/>
            <person name="Iida T."/>
            <person name="Fujita J."/>
            <person name="Nakamura S."/>
        </authorList>
    </citation>
    <scope>NUCLEOTIDE SEQUENCE [LARGE SCALE GENOMIC DNA]</scope>
    <source>
        <strain evidence="3 4">JCM 30725</strain>
    </source>
</reference>
<comment type="caution">
    <text evidence="3">The sequence shown here is derived from an EMBL/GenBank/DDBJ whole genome shotgun (WGS) entry which is preliminary data.</text>
</comment>
<sequence length="96" mass="11081">MGRAGPGLATRETHWTPAHPKRYSRRLRRVMYMSALTAIRCDPLSKAYYQRKRNEGKRPIAATICLARRRTNVLYALIRDNRTWQPDSPPITQSAA</sequence>
<feature type="region of interest" description="Disordered" evidence="1">
    <location>
        <begin position="1"/>
        <end position="20"/>
    </location>
</feature>
<gene>
    <name evidence="3" type="ORF">MBOU_38340</name>
</gene>
<protein>
    <recommendedName>
        <fullName evidence="2">Transposase IS116/IS110/IS902 C-terminal domain-containing protein</fullName>
    </recommendedName>
</protein>
<name>A0A7I9YTC7_MYCBU</name>
<dbReference type="EMBL" id="BLKZ01000001">
    <property type="protein sequence ID" value="GFG91792.1"/>
    <property type="molecule type" value="Genomic_DNA"/>
</dbReference>
<accession>A0A7I9YTC7</accession>
<dbReference type="GO" id="GO:0004803">
    <property type="term" value="F:transposase activity"/>
    <property type="evidence" value="ECO:0007669"/>
    <property type="project" value="InterPro"/>
</dbReference>
<evidence type="ECO:0000259" key="2">
    <source>
        <dbReference type="Pfam" id="PF02371"/>
    </source>
</evidence>
<feature type="domain" description="Transposase IS116/IS110/IS902 C-terminal" evidence="2">
    <location>
        <begin position="20"/>
        <end position="50"/>
    </location>
</feature>
<dbReference type="GO" id="GO:0003677">
    <property type="term" value="F:DNA binding"/>
    <property type="evidence" value="ECO:0007669"/>
    <property type="project" value="InterPro"/>
</dbReference>
<dbReference type="InterPro" id="IPR003346">
    <property type="entry name" value="Transposase_20"/>
</dbReference>
<evidence type="ECO:0000256" key="1">
    <source>
        <dbReference type="SAM" id="MobiDB-lite"/>
    </source>
</evidence>
<dbReference type="PANTHER" id="PTHR33055:SF3">
    <property type="entry name" value="PUTATIVE TRANSPOSASE FOR IS117-RELATED"/>
    <property type="match status" value="1"/>
</dbReference>
<dbReference type="AlphaFoldDB" id="A0A7I9YTC7"/>